<proteinExistence type="predicted"/>
<dbReference type="EMBL" id="CP095053">
    <property type="protein sequence ID" value="UOR07205.1"/>
    <property type="molecule type" value="Genomic_DNA"/>
</dbReference>
<reference evidence="1 2" key="1">
    <citation type="submission" date="2022-04" db="EMBL/GenBank/DDBJ databases">
        <title>Hymenobacter sp. isolated from the air.</title>
        <authorList>
            <person name="Won M."/>
            <person name="Lee C.-M."/>
            <person name="Woen H.-Y."/>
            <person name="Kwon S.-W."/>
        </authorList>
    </citation>
    <scope>NUCLEOTIDE SEQUENCE [LARGE SCALE GENOMIC DNA]</scope>
    <source>
        <strain evidence="2">5413 J-13</strain>
    </source>
</reference>
<dbReference type="KEGG" id="haei:MUN82_08920"/>
<dbReference type="Proteomes" id="UP000829925">
    <property type="component" value="Chromosome"/>
</dbReference>
<dbReference type="AlphaFoldDB" id="A0A8T9SZB5"/>
<accession>A0A8T9SZB5</accession>
<dbReference type="RefSeq" id="WP_245096781.1">
    <property type="nucleotide sequence ID" value="NZ_CP095053.1"/>
</dbReference>
<evidence type="ECO:0000313" key="2">
    <source>
        <dbReference type="Proteomes" id="UP000829925"/>
    </source>
</evidence>
<organism evidence="1 2">
    <name type="scientific">Hymenobacter aerilatus</name>
    <dbReference type="NCBI Taxonomy" id="2932251"/>
    <lineage>
        <taxon>Bacteria</taxon>
        <taxon>Pseudomonadati</taxon>
        <taxon>Bacteroidota</taxon>
        <taxon>Cytophagia</taxon>
        <taxon>Cytophagales</taxon>
        <taxon>Hymenobacteraceae</taxon>
        <taxon>Hymenobacter</taxon>
    </lineage>
</organism>
<gene>
    <name evidence="1" type="ORF">MUN82_08920</name>
</gene>
<keyword evidence="2" id="KW-1185">Reference proteome</keyword>
<name>A0A8T9SZB5_9BACT</name>
<sequence length="159" mass="17517">MNLTTLGMPPVAGLKQAPLIPSHYPSQLRRRMIERNTVPPTERDPEVAQRAGALIGVLSSSLVNLDHAIRQLSTMGPVKRETRKSITDLIKKSEDFLVEMQRPFENEHSDSTNALSEVLGQAAELLLQLKPAQIEASLKHMNNMAESNLAYIPSTPKAA</sequence>
<evidence type="ECO:0000313" key="1">
    <source>
        <dbReference type="EMBL" id="UOR07205.1"/>
    </source>
</evidence>
<protein>
    <submittedName>
        <fullName evidence="1">Uncharacterized protein</fullName>
    </submittedName>
</protein>